<keyword evidence="11" id="KW-1185">Reference proteome</keyword>
<dbReference type="InterPro" id="IPR019378">
    <property type="entry name" value="GDP-Fuc_O-FucTrfase"/>
</dbReference>
<dbReference type="PANTHER" id="PTHR13398:SF0">
    <property type="entry name" value="GDP-FUCOSE PROTEIN O-FUCOSYLTRANSFERASE 2"/>
    <property type="match status" value="1"/>
</dbReference>
<evidence type="ECO:0000256" key="4">
    <source>
        <dbReference type="ARBA" id="ARBA00022824"/>
    </source>
</evidence>
<dbReference type="Proteomes" id="UP000439903">
    <property type="component" value="Unassembled WGS sequence"/>
</dbReference>
<keyword evidence="9" id="KW-0812">Transmembrane</keyword>
<dbReference type="Pfam" id="PF10250">
    <property type="entry name" value="O-FucT"/>
    <property type="match status" value="1"/>
</dbReference>
<evidence type="ECO:0000313" key="11">
    <source>
        <dbReference type="Proteomes" id="UP000439903"/>
    </source>
</evidence>
<dbReference type="AlphaFoldDB" id="A0A8H4EJ19"/>
<dbReference type="InterPro" id="IPR045130">
    <property type="entry name" value="OFUT2-like"/>
</dbReference>
<comment type="caution">
    <text evidence="10">The sequence shown here is derived from an EMBL/GenBank/DDBJ whole genome shotgun (WGS) entry which is preliminary data.</text>
</comment>
<sequence length="517" mass="60727">MKSKFNLKQYYITTRKIIFRIIILSFLLWNYVNIGLKLKEQASTGSAKDILNVYNTTQENTTNSSLEILNVYNTIQENTFNSSLEIHNTTNSSLKILNVYNTTQENTTNSSPKILNIYNTTRENTINSLLEDPLTEDEKINMKYCQEKTCKFVFPYYHPEQETRANIHTRIYTQLARSLNRTMVLANVGNSRVRACFPYPFDFYYDIKAFQKQYPDIRFITQEKFFKWTQERKIKPIAQHSQMIQNGRHVSLNFREEKVMGVYEKVNMIRRRKKKFCLDKFDLNITDYKEFHTGIKIKELNHNAMLNLVTNTLKTPPIAESEVIMILNTSPKEMFPIINKVIPYSPYIIKQSKSIIKKLKPYIAIHWRMEQGNPRSMPQCAKRLVKEVKKIQKKYGIKNVYFATDFPLNGDKAQSQTFHKISKFHKESIEIFEHIKFDTWISLDGFSQIRNNSKYEKEFKGSGIHGILDKLVCINAKYFLKGPKGCARTSSTFTRIIVNERTKLKKQNDLINIASSW</sequence>
<dbReference type="EMBL" id="WTPW01000630">
    <property type="protein sequence ID" value="KAF0493078.1"/>
    <property type="molecule type" value="Genomic_DNA"/>
</dbReference>
<evidence type="ECO:0000256" key="3">
    <source>
        <dbReference type="ARBA" id="ARBA00022679"/>
    </source>
</evidence>
<keyword evidence="3" id="KW-0808">Transferase</keyword>
<comment type="similarity">
    <text evidence="7">Belongs to the glycosyltransferase 68 family.</text>
</comment>
<proteinExistence type="inferred from homology"/>
<comment type="pathway">
    <text evidence="2">Protein modification; protein glycosylation.</text>
</comment>
<protein>
    <recommendedName>
        <fullName evidence="8">GDP-fucose protein O-fucosyltransferase 2</fullName>
    </recommendedName>
</protein>
<dbReference type="GO" id="GO:0005783">
    <property type="term" value="C:endoplasmic reticulum"/>
    <property type="evidence" value="ECO:0007669"/>
    <property type="project" value="UniProtKB-SubCell"/>
</dbReference>
<evidence type="ECO:0000256" key="5">
    <source>
        <dbReference type="ARBA" id="ARBA00023253"/>
    </source>
</evidence>
<dbReference type="OrthoDB" id="2020419at2759"/>
<keyword evidence="9" id="KW-1133">Transmembrane helix</keyword>
<comment type="subcellular location">
    <subcellularLocation>
        <location evidence="1">Endoplasmic reticulum</location>
    </subcellularLocation>
</comment>
<feature type="transmembrane region" description="Helical" evidence="9">
    <location>
        <begin position="12"/>
        <end position="32"/>
    </location>
</feature>
<dbReference type="GO" id="GO:0006004">
    <property type="term" value="P:fucose metabolic process"/>
    <property type="evidence" value="ECO:0007669"/>
    <property type="project" value="UniProtKB-KW"/>
</dbReference>
<dbReference type="Gene3D" id="3.40.50.11350">
    <property type="match status" value="1"/>
</dbReference>
<evidence type="ECO:0000256" key="8">
    <source>
        <dbReference type="ARBA" id="ARBA00026232"/>
    </source>
</evidence>
<evidence type="ECO:0000256" key="1">
    <source>
        <dbReference type="ARBA" id="ARBA00004240"/>
    </source>
</evidence>
<gene>
    <name evidence="10" type="ORF">F8M41_021449</name>
</gene>
<reference evidence="10 11" key="1">
    <citation type="journal article" date="2019" name="Environ. Microbiol.">
        <title>At the nexus of three kingdoms: the genome of the mycorrhizal fungus Gigaspora margarita provides insights into plant, endobacterial and fungal interactions.</title>
        <authorList>
            <person name="Venice F."/>
            <person name="Ghignone S."/>
            <person name="Salvioli di Fossalunga A."/>
            <person name="Amselem J."/>
            <person name="Novero M."/>
            <person name="Xianan X."/>
            <person name="Sedzielewska Toro K."/>
            <person name="Morin E."/>
            <person name="Lipzen A."/>
            <person name="Grigoriev I.V."/>
            <person name="Henrissat B."/>
            <person name="Martin F.M."/>
            <person name="Bonfante P."/>
        </authorList>
    </citation>
    <scope>NUCLEOTIDE SEQUENCE [LARGE SCALE GENOMIC DNA]</scope>
    <source>
        <strain evidence="10 11">BEG34</strain>
    </source>
</reference>
<evidence type="ECO:0000256" key="9">
    <source>
        <dbReference type="SAM" id="Phobius"/>
    </source>
</evidence>
<keyword evidence="9" id="KW-0472">Membrane</keyword>
<keyword evidence="4" id="KW-0256">Endoplasmic reticulum</keyword>
<dbReference type="PANTHER" id="PTHR13398">
    <property type="entry name" value="GDP-FUCOSE PROTEIN O-FUCOSYLTRANSFERASE 2"/>
    <property type="match status" value="1"/>
</dbReference>
<name>A0A8H4EJ19_GIGMA</name>
<evidence type="ECO:0000256" key="7">
    <source>
        <dbReference type="ARBA" id="ARBA00025803"/>
    </source>
</evidence>
<dbReference type="GO" id="GO:0046922">
    <property type="term" value="F:peptide-O-fucosyltransferase activity"/>
    <property type="evidence" value="ECO:0007669"/>
    <property type="project" value="InterPro"/>
</dbReference>
<accession>A0A8H4EJ19</accession>
<evidence type="ECO:0000256" key="6">
    <source>
        <dbReference type="ARBA" id="ARBA00023277"/>
    </source>
</evidence>
<evidence type="ECO:0000313" key="10">
    <source>
        <dbReference type="EMBL" id="KAF0493078.1"/>
    </source>
</evidence>
<evidence type="ECO:0000256" key="2">
    <source>
        <dbReference type="ARBA" id="ARBA00004922"/>
    </source>
</evidence>
<organism evidence="10 11">
    <name type="scientific">Gigaspora margarita</name>
    <dbReference type="NCBI Taxonomy" id="4874"/>
    <lineage>
        <taxon>Eukaryota</taxon>
        <taxon>Fungi</taxon>
        <taxon>Fungi incertae sedis</taxon>
        <taxon>Mucoromycota</taxon>
        <taxon>Glomeromycotina</taxon>
        <taxon>Glomeromycetes</taxon>
        <taxon>Diversisporales</taxon>
        <taxon>Gigasporaceae</taxon>
        <taxon>Gigaspora</taxon>
    </lineage>
</organism>
<keyword evidence="6" id="KW-0119">Carbohydrate metabolism</keyword>
<dbReference type="CDD" id="cd11296">
    <property type="entry name" value="O-FucT_like"/>
    <property type="match status" value="1"/>
</dbReference>
<keyword evidence="5" id="KW-0294">Fucose metabolism</keyword>